<dbReference type="PANTHER" id="PTHR42982">
    <property type="entry name" value="SEC-INDEPENDENT PROTEIN TRANSLOCASE PROTEIN TATA"/>
    <property type="match status" value="1"/>
</dbReference>
<dbReference type="PANTHER" id="PTHR42982:SF1">
    <property type="entry name" value="SEC-INDEPENDENT PROTEIN TRANSLOCASE PROTEIN TATA"/>
    <property type="match status" value="1"/>
</dbReference>
<keyword evidence="9 10" id="KW-0472">Membrane</keyword>
<keyword evidence="5 10" id="KW-0812">Transmembrane</keyword>
<dbReference type="GO" id="GO:0043953">
    <property type="term" value="P:protein transport by the Tat complex"/>
    <property type="evidence" value="ECO:0007669"/>
    <property type="project" value="UniProtKB-UniRule"/>
</dbReference>
<dbReference type="GO" id="GO:0008320">
    <property type="term" value="F:protein transmembrane transporter activity"/>
    <property type="evidence" value="ECO:0007669"/>
    <property type="project" value="UniProtKB-UniRule"/>
</dbReference>
<evidence type="ECO:0000256" key="7">
    <source>
        <dbReference type="ARBA" id="ARBA00022989"/>
    </source>
</evidence>
<feature type="transmembrane region" description="Helical" evidence="10">
    <location>
        <begin position="21"/>
        <end position="47"/>
    </location>
</feature>
<evidence type="ECO:0000256" key="4">
    <source>
        <dbReference type="ARBA" id="ARBA00022519"/>
    </source>
</evidence>
<keyword evidence="2 10" id="KW-0813">Transport</keyword>
<name>A0A6S7CHD2_9BURK</name>
<evidence type="ECO:0000256" key="3">
    <source>
        <dbReference type="ARBA" id="ARBA00022475"/>
    </source>
</evidence>
<comment type="similarity">
    <text evidence="10">Belongs to the TatA/E family.</text>
</comment>
<evidence type="ECO:0000313" key="12">
    <source>
        <dbReference type="EMBL" id="CAB3809504.1"/>
    </source>
</evidence>
<dbReference type="GO" id="GO:0033281">
    <property type="term" value="C:TAT protein transport complex"/>
    <property type="evidence" value="ECO:0007669"/>
    <property type="project" value="UniProtKB-UniRule"/>
</dbReference>
<dbReference type="HAMAP" id="MF_00236">
    <property type="entry name" value="TatA_E"/>
    <property type="match status" value="1"/>
</dbReference>
<comment type="subcellular location">
    <subcellularLocation>
        <location evidence="1 10">Cell membrane</location>
        <topology evidence="1 10">Single-pass membrane protein</topology>
    </subcellularLocation>
</comment>
<dbReference type="Pfam" id="PF02416">
    <property type="entry name" value="TatA_B_E"/>
    <property type="match status" value="1"/>
</dbReference>
<organism evidence="12 13">
    <name type="scientific">Paraburkholderia ultramafica</name>
    <dbReference type="NCBI Taxonomy" id="1544867"/>
    <lineage>
        <taxon>Bacteria</taxon>
        <taxon>Pseudomonadati</taxon>
        <taxon>Pseudomonadota</taxon>
        <taxon>Betaproteobacteria</taxon>
        <taxon>Burkholderiales</taxon>
        <taxon>Burkholderiaceae</taxon>
        <taxon>Paraburkholderia</taxon>
    </lineage>
</organism>
<dbReference type="AlphaFoldDB" id="A0A6S7CHD2"/>
<dbReference type="InterPro" id="IPR006312">
    <property type="entry name" value="TatA/E"/>
</dbReference>
<protein>
    <recommendedName>
        <fullName evidence="10">Sec-independent protein translocase protein TatA</fullName>
    </recommendedName>
</protein>
<accession>A0A6S7CHD2</accession>
<evidence type="ECO:0000256" key="9">
    <source>
        <dbReference type="ARBA" id="ARBA00023136"/>
    </source>
</evidence>
<evidence type="ECO:0000256" key="11">
    <source>
        <dbReference type="SAM" id="MobiDB-lite"/>
    </source>
</evidence>
<comment type="function">
    <text evidence="10">Part of the twin-arginine translocation (Tat) system that transports large folded proteins containing a characteristic twin-arginine motif in their signal peptide across membranes. TatA could form the protein-conducting channel of the Tat system.</text>
</comment>
<feature type="region of interest" description="Disordered" evidence="11">
    <location>
        <begin position="82"/>
        <end position="105"/>
    </location>
</feature>
<evidence type="ECO:0000256" key="6">
    <source>
        <dbReference type="ARBA" id="ARBA00022927"/>
    </source>
</evidence>
<evidence type="ECO:0000313" key="13">
    <source>
        <dbReference type="Proteomes" id="UP000494365"/>
    </source>
</evidence>
<keyword evidence="8 10" id="KW-0811">Translocation</keyword>
<reference evidence="12 13" key="1">
    <citation type="submission" date="2020-04" db="EMBL/GenBank/DDBJ databases">
        <authorList>
            <person name="De Canck E."/>
        </authorList>
    </citation>
    <scope>NUCLEOTIDE SEQUENCE [LARGE SCALE GENOMIC DNA]</scope>
    <source>
        <strain evidence="12 13">LMG 28614</strain>
    </source>
</reference>
<feature type="compositionally biased region" description="Basic and acidic residues" evidence="11">
    <location>
        <begin position="92"/>
        <end position="105"/>
    </location>
</feature>
<keyword evidence="13" id="KW-1185">Reference proteome</keyword>
<evidence type="ECO:0000256" key="10">
    <source>
        <dbReference type="HAMAP-Rule" id="MF_00236"/>
    </source>
</evidence>
<gene>
    <name evidence="12" type="primary">tatA_2</name>
    <name evidence="10" type="synonym">tatA</name>
    <name evidence="12" type="ORF">LMG28614_07051</name>
</gene>
<dbReference type="InterPro" id="IPR003369">
    <property type="entry name" value="TatA/B/E"/>
</dbReference>
<keyword evidence="6 10" id="KW-0653">Protein transport</keyword>
<evidence type="ECO:0000256" key="8">
    <source>
        <dbReference type="ARBA" id="ARBA00023010"/>
    </source>
</evidence>
<keyword evidence="3 10" id="KW-1003">Cell membrane</keyword>
<dbReference type="Proteomes" id="UP000494365">
    <property type="component" value="Unassembled WGS sequence"/>
</dbReference>
<keyword evidence="4" id="KW-0997">Cell inner membrane</keyword>
<comment type="subunit">
    <text evidence="10">The Tat system comprises two distinct complexes: a TatABC complex, containing multiple copies of TatA, TatB and TatC subunits, and a separate TatA complex, containing only TatA subunits. Substrates initially bind to the TatABC complex, which probably triggers association of the separate TatA complex to form the active translocon.</text>
</comment>
<evidence type="ECO:0000256" key="2">
    <source>
        <dbReference type="ARBA" id="ARBA00022448"/>
    </source>
</evidence>
<proteinExistence type="inferred from homology"/>
<evidence type="ECO:0000256" key="5">
    <source>
        <dbReference type="ARBA" id="ARBA00022692"/>
    </source>
</evidence>
<keyword evidence="7 10" id="KW-1133">Transmembrane helix</keyword>
<dbReference type="NCBIfam" id="TIGR01411">
    <property type="entry name" value="tatAE"/>
    <property type="match status" value="1"/>
</dbReference>
<sequence>MQAAGLPVQSAMFKVAQTRAAIFRIVVVGSLSIWHWLIVLAIIALVFGTTRLRNIGSDLGFAVKGFKQGVKEVESLADLELQSEPRGATAEADAKEAMHRADGLR</sequence>
<dbReference type="Gene3D" id="1.20.5.3310">
    <property type="match status" value="1"/>
</dbReference>
<dbReference type="EMBL" id="CADIKK010000074">
    <property type="protein sequence ID" value="CAB3809504.1"/>
    <property type="molecule type" value="Genomic_DNA"/>
</dbReference>
<evidence type="ECO:0000256" key="1">
    <source>
        <dbReference type="ARBA" id="ARBA00004162"/>
    </source>
</evidence>
<dbReference type="NCBIfam" id="NF002813">
    <property type="entry name" value="PRK02958.1"/>
    <property type="match status" value="1"/>
</dbReference>